<protein>
    <submittedName>
        <fullName evidence="1">Uncharacterized protein</fullName>
    </submittedName>
</protein>
<accession>A0A3M6U2K6</accession>
<organism evidence="1 2">
    <name type="scientific">Pocillopora damicornis</name>
    <name type="common">Cauliflower coral</name>
    <name type="synonym">Millepora damicornis</name>
    <dbReference type="NCBI Taxonomy" id="46731"/>
    <lineage>
        <taxon>Eukaryota</taxon>
        <taxon>Metazoa</taxon>
        <taxon>Cnidaria</taxon>
        <taxon>Anthozoa</taxon>
        <taxon>Hexacorallia</taxon>
        <taxon>Scleractinia</taxon>
        <taxon>Astrocoeniina</taxon>
        <taxon>Pocilloporidae</taxon>
        <taxon>Pocillopora</taxon>
    </lineage>
</organism>
<dbReference type="EMBL" id="RCHS01002355">
    <property type="protein sequence ID" value="RMX47847.1"/>
    <property type="molecule type" value="Genomic_DNA"/>
</dbReference>
<feature type="non-terminal residue" evidence="1">
    <location>
        <position position="61"/>
    </location>
</feature>
<name>A0A3M6U2K6_POCDA</name>
<comment type="caution">
    <text evidence="1">The sequence shown here is derived from an EMBL/GenBank/DDBJ whole genome shotgun (WGS) entry which is preliminary data.</text>
</comment>
<evidence type="ECO:0000313" key="1">
    <source>
        <dbReference type="EMBL" id="RMX47847.1"/>
    </source>
</evidence>
<gene>
    <name evidence="1" type="ORF">pdam_00025509</name>
</gene>
<dbReference type="AlphaFoldDB" id="A0A3M6U2K6"/>
<proteinExistence type="predicted"/>
<keyword evidence="2" id="KW-1185">Reference proteome</keyword>
<sequence length="61" mass="7157">MYLRFKEDEGHLEYVTILKNIQTRGFIGVLSSRGLPVQCWRASNCLQRLDPLGTALRWQYD</sequence>
<evidence type="ECO:0000313" key="2">
    <source>
        <dbReference type="Proteomes" id="UP000275408"/>
    </source>
</evidence>
<dbReference type="Proteomes" id="UP000275408">
    <property type="component" value="Unassembled WGS sequence"/>
</dbReference>
<reference evidence="1 2" key="1">
    <citation type="journal article" date="2018" name="Sci. Rep.">
        <title>Comparative analysis of the Pocillopora damicornis genome highlights role of immune system in coral evolution.</title>
        <authorList>
            <person name="Cunning R."/>
            <person name="Bay R.A."/>
            <person name="Gillette P."/>
            <person name="Baker A.C."/>
            <person name="Traylor-Knowles N."/>
        </authorList>
    </citation>
    <scope>NUCLEOTIDE SEQUENCE [LARGE SCALE GENOMIC DNA]</scope>
    <source>
        <strain evidence="1">RSMAS</strain>
        <tissue evidence="1">Whole animal</tissue>
    </source>
</reference>